<evidence type="ECO:0000313" key="2">
    <source>
        <dbReference type="Proteomes" id="UP001324287"/>
    </source>
</evidence>
<reference evidence="1 2" key="1">
    <citation type="submission" date="2023-12" db="EMBL/GenBank/DDBJ databases">
        <title>Blastococcus brunescens sp. nov., an actonobacterium isolated from sandstone collected in sahara desert.</title>
        <authorList>
            <person name="Gtari M."/>
            <person name="Ghodhbane F."/>
        </authorList>
    </citation>
    <scope>NUCLEOTIDE SEQUENCE [LARGE SCALE GENOMIC DNA]</scope>
    <source>
        <strain evidence="1 2">BMG 8361</strain>
    </source>
</reference>
<organism evidence="1 2">
    <name type="scientific">Blastococcus brunescens</name>
    <dbReference type="NCBI Taxonomy" id="1564165"/>
    <lineage>
        <taxon>Bacteria</taxon>
        <taxon>Bacillati</taxon>
        <taxon>Actinomycetota</taxon>
        <taxon>Actinomycetes</taxon>
        <taxon>Geodermatophilales</taxon>
        <taxon>Geodermatophilaceae</taxon>
        <taxon>Blastococcus</taxon>
    </lineage>
</organism>
<evidence type="ECO:0000313" key="1">
    <source>
        <dbReference type="EMBL" id="WRL63234.1"/>
    </source>
</evidence>
<dbReference type="Proteomes" id="UP001324287">
    <property type="component" value="Chromosome"/>
</dbReference>
<protein>
    <submittedName>
        <fullName evidence="1">Uncharacterized protein</fullName>
    </submittedName>
</protein>
<accession>A0ABZ1AXD5</accession>
<sequence>MTGIGSALAPPLVVRRDADGVVAEVTLGAAYEGHRASCTVA</sequence>
<dbReference type="RefSeq" id="WP_324274570.1">
    <property type="nucleotide sequence ID" value="NZ_CP141261.1"/>
</dbReference>
<keyword evidence="2" id="KW-1185">Reference proteome</keyword>
<proteinExistence type="predicted"/>
<dbReference type="EMBL" id="CP141261">
    <property type="protein sequence ID" value="WRL63234.1"/>
    <property type="molecule type" value="Genomic_DNA"/>
</dbReference>
<name>A0ABZ1AXD5_9ACTN</name>
<gene>
    <name evidence="1" type="ORF">U6N30_26245</name>
</gene>